<dbReference type="Proteomes" id="UP000798662">
    <property type="component" value="Chromosome 1"/>
</dbReference>
<evidence type="ECO:0000313" key="1">
    <source>
        <dbReference type="EMBL" id="KAK1859783.1"/>
    </source>
</evidence>
<comment type="caution">
    <text evidence="1">The sequence shown here is derived from an EMBL/GenBank/DDBJ whole genome shotgun (WGS) entry which is preliminary data.</text>
</comment>
<protein>
    <submittedName>
        <fullName evidence="1">Uncharacterized protein</fullName>
    </submittedName>
</protein>
<sequence length="722" mass="68873">MTDPTEAVAVAPGATDDAAIAVAGAADGAMPAAVPPSSALGVGAHKGSIDGGNAGGVSGGTAPSTTPLVPVEAVATASVSHVGGGAAGRGADPPGVLTEQAVADERVGREEGRALLDGGTIEADAAGSGTGAAAVDADGPDGGTDGEGGQRVTATDASGGSGTGGDDDAVFPSFSELRGAVEDLDAGLDDAIGAAASSLWSLAATTAGRIGASAPPSTRSVVSGWSSHLPAVPTQETLVNFTSSVRGALAESPLPLGKVAWPSRGNAGDGAGGDRNGSAVDVGVGGDGGGEGLNGGAKGGDDAAAAADDSGGGEDGGGGGRPSVAAPDAEATELNRSSRAAVLASSGAVAVGELAPIYDVEASPGGDAGGGRDNGAWAAAPAVGDVAVTPAAVAAAAAGEISRVSQSLAGLSNTLGVRAAGLWGNIAAWVPADDEGEADDGDGAPSANAAPLTRFQQRVAAIQGDPSTYTSPPPGGDATVSAWKAAEKWSLDDHEDEAVGVLDMFPSVAAVYEEKVPGEIAEEVFWARLFYRLSRLAADERRRVALLDGAGGGGKGVAGAGGQDGADDDELAWSDDEEEEETKGGEAGGTNDAPGTGARVTMTALAVEGGADPAAATDAATPAGSGGGGGEVLATPSVSAAAAAGDSQPTPPVVAPAAAASRTDALASVSAATALTAVDGNQPPPPPGVTAAPGGAVTTALPPTDADDSRDGWDNDDDDDWE</sequence>
<reference evidence="1" key="1">
    <citation type="submission" date="2019-11" db="EMBL/GenBank/DDBJ databases">
        <title>Nori genome reveals adaptations in red seaweeds to the harsh intertidal environment.</title>
        <authorList>
            <person name="Wang D."/>
            <person name="Mao Y."/>
        </authorList>
    </citation>
    <scope>NUCLEOTIDE SEQUENCE</scope>
    <source>
        <tissue evidence="1">Gametophyte</tissue>
    </source>
</reference>
<accession>A0ACC3BQ89</accession>
<keyword evidence="2" id="KW-1185">Reference proteome</keyword>
<dbReference type="EMBL" id="CM020618">
    <property type="protein sequence ID" value="KAK1859783.1"/>
    <property type="molecule type" value="Genomic_DNA"/>
</dbReference>
<evidence type="ECO:0000313" key="2">
    <source>
        <dbReference type="Proteomes" id="UP000798662"/>
    </source>
</evidence>
<proteinExistence type="predicted"/>
<gene>
    <name evidence="1" type="ORF">I4F81_002377</name>
</gene>
<name>A0ACC3BQ89_PYRYE</name>
<organism evidence="1 2">
    <name type="scientific">Pyropia yezoensis</name>
    <name type="common">Susabi-nori</name>
    <name type="synonym">Porphyra yezoensis</name>
    <dbReference type="NCBI Taxonomy" id="2788"/>
    <lineage>
        <taxon>Eukaryota</taxon>
        <taxon>Rhodophyta</taxon>
        <taxon>Bangiophyceae</taxon>
        <taxon>Bangiales</taxon>
        <taxon>Bangiaceae</taxon>
        <taxon>Pyropia</taxon>
    </lineage>
</organism>